<dbReference type="RefSeq" id="WP_320230902.1">
    <property type="nucleotide sequence ID" value="NZ_JAVIJF010000001.1"/>
</dbReference>
<keyword evidence="9" id="KW-1185">Reference proteome</keyword>
<evidence type="ECO:0000256" key="5">
    <source>
        <dbReference type="ARBA" id="ARBA00022989"/>
    </source>
</evidence>
<reference evidence="8 9" key="1">
    <citation type="submission" date="2023-08" db="EMBL/GenBank/DDBJ databases">
        <title>Implementing the SeqCode for naming new Mesorhizobium species isolated from Vachellia karroo root nodules.</title>
        <authorList>
            <person name="Van Lill M."/>
        </authorList>
    </citation>
    <scope>NUCLEOTIDE SEQUENCE [LARGE SCALE GENOMIC DNA]</scope>
    <source>
        <strain evidence="8 9">MSK 1335</strain>
    </source>
</reference>
<keyword evidence="5 7" id="KW-1133">Transmembrane helix</keyword>
<evidence type="ECO:0000313" key="9">
    <source>
        <dbReference type="Proteomes" id="UP001276840"/>
    </source>
</evidence>
<keyword evidence="4 7" id="KW-0812">Transmembrane</keyword>
<feature type="transmembrane region" description="Helical" evidence="7">
    <location>
        <begin position="234"/>
        <end position="256"/>
    </location>
</feature>
<dbReference type="InterPro" id="IPR014047">
    <property type="entry name" value="Chr_Tranpt_l_chain"/>
</dbReference>
<comment type="similarity">
    <text evidence="2">Belongs to the chromate ion transporter (CHR) (TC 2.A.51) family.</text>
</comment>
<comment type="subcellular location">
    <subcellularLocation>
        <location evidence="1">Cell membrane</location>
        <topology evidence="1">Multi-pass membrane protein</topology>
    </subcellularLocation>
</comment>
<dbReference type="NCBIfam" id="TIGR00937">
    <property type="entry name" value="2A51"/>
    <property type="match status" value="1"/>
</dbReference>
<dbReference type="PANTHER" id="PTHR33567:SF3">
    <property type="entry name" value="CHROMATE ION TRANSPORTER (EUROFUNG)"/>
    <property type="match status" value="1"/>
</dbReference>
<name>A0ABU4ZDQ3_9HYPH</name>
<keyword evidence="3" id="KW-1003">Cell membrane</keyword>
<dbReference type="PANTHER" id="PTHR33567">
    <property type="entry name" value="CHROMATE ION TRANSPORTER (EUROFUNG)"/>
    <property type="match status" value="1"/>
</dbReference>
<protein>
    <submittedName>
        <fullName evidence="8">Chromate efflux transporter</fullName>
    </submittedName>
</protein>
<dbReference type="InterPro" id="IPR003370">
    <property type="entry name" value="Chromate_transpt"/>
</dbReference>
<dbReference type="PIRSF" id="PIRSF004810">
    <property type="entry name" value="ChrA"/>
    <property type="match status" value="1"/>
</dbReference>
<dbReference type="EMBL" id="JAVIJF010000001">
    <property type="protein sequence ID" value="MDX8523192.1"/>
    <property type="molecule type" value="Genomic_DNA"/>
</dbReference>
<gene>
    <name evidence="8" type="primary">chrA</name>
    <name evidence="8" type="ORF">RFM68_01630</name>
</gene>
<evidence type="ECO:0000256" key="3">
    <source>
        <dbReference type="ARBA" id="ARBA00022475"/>
    </source>
</evidence>
<keyword evidence="6 7" id="KW-0472">Membrane</keyword>
<evidence type="ECO:0000256" key="7">
    <source>
        <dbReference type="SAM" id="Phobius"/>
    </source>
</evidence>
<feature type="transmembrane region" description="Helical" evidence="7">
    <location>
        <begin position="268"/>
        <end position="288"/>
    </location>
</feature>
<evidence type="ECO:0000256" key="4">
    <source>
        <dbReference type="ARBA" id="ARBA00022692"/>
    </source>
</evidence>
<feature type="transmembrane region" description="Helical" evidence="7">
    <location>
        <begin position="124"/>
        <end position="145"/>
    </location>
</feature>
<comment type="caution">
    <text evidence="8">The sequence shown here is derived from an EMBL/GenBank/DDBJ whole genome shotgun (WGS) entry which is preliminary data.</text>
</comment>
<accession>A0ABU4ZDQ3</accession>
<feature type="transmembrane region" description="Helical" evidence="7">
    <location>
        <begin position="380"/>
        <end position="405"/>
    </location>
</feature>
<feature type="transmembrane region" description="Helical" evidence="7">
    <location>
        <begin position="157"/>
        <end position="188"/>
    </location>
</feature>
<evidence type="ECO:0000256" key="1">
    <source>
        <dbReference type="ARBA" id="ARBA00004651"/>
    </source>
</evidence>
<feature type="transmembrane region" description="Helical" evidence="7">
    <location>
        <begin position="95"/>
        <end position="118"/>
    </location>
</feature>
<evidence type="ECO:0000256" key="6">
    <source>
        <dbReference type="ARBA" id="ARBA00023136"/>
    </source>
</evidence>
<proteinExistence type="inferred from homology"/>
<evidence type="ECO:0000256" key="2">
    <source>
        <dbReference type="ARBA" id="ARBA00005262"/>
    </source>
</evidence>
<dbReference type="Proteomes" id="UP001276840">
    <property type="component" value="Unassembled WGS sequence"/>
</dbReference>
<feature type="transmembrane region" description="Helical" evidence="7">
    <location>
        <begin position="348"/>
        <end position="368"/>
    </location>
</feature>
<organism evidence="8 9">
    <name type="scientific">Mesorhizobium montanum</name>
    <dbReference type="NCBI Taxonomy" id="3072323"/>
    <lineage>
        <taxon>Bacteria</taxon>
        <taxon>Pseudomonadati</taxon>
        <taxon>Pseudomonadota</taxon>
        <taxon>Alphaproteobacteria</taxon>
        <taxon>Hyphomicrobiales</taxon>
        <taxon>Phyllobacteriaceae</taxon>
        <taxon>Mesorhizobium</taxon>
    </lineage>
</organism>
<evidence type="ECO:0000313" key="8">
    <source>
        <dbReference type="EMBL" id="MDX8523192.1"/>
    </source>
</evidence>
<sequence length="462" mass="48664">MTALAKDSAARPAAIPAVPSFREATRLWAKIGLLSFGGPAGQIALMHKELVEERRWIGEERFLHALNYCMLLPGPEAQQLAIYVGWLLHRTAGGLVAGILFVLPGALVMLGLSSFYMLYNDAPVVEALFFGVKAAVLAVVVEAVIRIGRRALKNRAMVAIAVAAFLAIYVARLPFPLIVLAAGLIGWAGNRFAPRLFSASAHGKGTAGAEGKGAVDLMFERGELGHTIPKRWHAIRIIAIWLPVWLGPVALIAVLTSPGSVWAQIGGFFSLMAVVTFGGAYAVLAYVAQAAVTSFGWLSPGEMVDGLGLAETTPGPLILVLQFVGFAAAYRHAGPISPLLAGSMGAGLTLWATFAPCFLWIFLGAPYIEQLRQNKALSAALGAITAAVVGVIMNLALWFALHVVFGKVESVGWGVEVPVLSSLDWRAALLSAAAMVAMFRLKLGMLPTLAGSALAGLALLAL</sequence>
<dbReference type="Pfam" id="PF02417">
    <property type="entry name" value="Chromate_transp"/>
    <property type="match status" value="2"/>
</dbReference>